<accession>A0A5S4ESP6</accession>
<comment type="caution">
    <text evidence="1">The sequence shown here is derived from an EMBL/GenBank/DDBJ whole genome shotgun (WGS) entry which is preliminary data.</text>
</comment>
<protein>
    <submittedName>
        <fullName evidence="1">Uncharacterized protein</fullName>
    </submittedName>
</protein>
<name>A0A5S4ESP6_9PROT</name>
<dbReference type="Proteomes" id="UP000306324">
    <property type="component" value="Unassembled WGS sequence"/>
</dbReference>
<gene>
    <name evidence="1" type="ORF">ACCUM_1673</name>
</gene>
<organism evidence="1 2">
    <name type="scientific">Candidatus Accumulibacter phosphatis</name>
    <dbReference type="NCBI Taxonomy" id="327160"/>
    <lineage>
        <taxon>Bacteria</taxon>
        <taxon>Pseudomonadati</taxon>
        <taxon>Pseudomonadota</taxon>
        <taxon>Betaproteobacteria</taxon>
        <taxon>Candidatus Accumulibacter</taxon>
    </lineage>
</organism>
<keyword evidence="2" id="KW-1185">Reference proteome</keyword>
<sequence>MNHEERLAKCPAGAFAFHDLCPRRQKPAARRYSDGMHYR</sequence>
<dbReference type="AlphaFoldDB" id="A0A5S4ESP6"/>
<reference evidence="1 2" key="1">
    <citation type="submission" date="2019-04" db="EMBL/GenBank/DDBJ databases">
        <title>A novel phosphate-accumulating bacterium identified in bioreactor for phosphate removal from wastewater.</title>
        <authorList>
            <person name="Kotlyarov R.Y."/>
            <person name="Beletsky A.V."/>
            <person name="Kallistova A.Y."/>
            <person name="Dorofeev A.G."/>
            <person name="Nikolaev Y.Y."/>
            <person name="Pimenov N.V."/>
            <person name="Ravin N.V."/>
            <person name="Mardanov A.V."/>
        </authorList>
    </citation>
    <scope>NUCLEOTIDE SEQUENCE [LARGE SCALE GENOMIC DNA]</scope>
    <source>
        <strain evidence="1 2">Bin19</strain>
    </source>
</reference>
<dbReference type="EMBL" id="SWAD01000007">
    <property type="protein sequence ID" value="TMQ78445.1"/>
    <property type="molecule type" value="Genomic_DNA"/>
</dbReference>
<evidence type="ECO:0000313" key="2">
    <source>
        <dbReference type="Proteomes" id="UP000306324"/>
    </source>
</evidence>
<proteinExistence type="predicted"/>
<evidence type="ECO:0000313" key="1">
    <source>
        <dbReference type="EMBL" id="TMQ78445.1"/>
    </source>
</evidence>